<name>A0A183JF59_9TREM</name>
<protein>
    <submittedName>
        <fullName evidence="1 3">Uncharacterized protein</fullName>
    </submittedName>
</protein>
<organism evidence="3">
    <name type="scientific">Schistosoma curassoni</name>
    <dbReference type="NCBI Taxonomy" id="6186"/>
    <lineage>
        <taxon>Eukaryota</taxon>
        <taxon>Metazoa</taxon>
        <taxon>Spiralia</taxon>
        <taxon>Lophotrochozoa</taxon>
        <taxon>Platyhelminthes</taxon>
        <taxon>Trematoda</taxon>
        <taxon>Digenea</taxon>
        <taxon>Strigeidida</taxon>
        <taxon>Schistosomatoidea</taxon>
        <taxon>Schistosomatidae</taxon>
        <taxon>Schistosoma</taxon>
    </lineage>
</organism>
<evidence type="ECO:0000313" key="2">
    <source>
        <dbReference type="Proteomes" id="UP000279833"/>
    </source>
</evidence>
<reference evidence="1 2" key="2">
    <citation type="submission" date="2018-11" db="EMBL/GenBank/DDBJ databases">
        <authorList>
            <consortium name="Pathogen Informatics"/>
        </authorList>
    </citation>
    <scope>NUCLEOTIDE SEQUENCE [LARGE SCALE GENOMIC DNA]</scope>
    <source>
        <strain evidence="1">Dakar</strain>
        <strain evidence="2">Dakar, Senegal</strain>
    </source>
</reference>
<sequence length="57" mass="6796">MFDRCIIYRADDHRNRRVFIFTSSWGLSSCRSGYIVVIFVNFRPSNVMNITEFICKL</sequence>
<dbReference type="PROSITE" id="PS51257">
    <property type="entry name" value="PROKAR_LIPOPROTEIN"/>
    <property type="match status" value="1"/>
</dbReference>
<dbReference type="WBParaSite" id="SCUD_0000132301-mRNA-1">
    <property type="protein sequence ID" value="SCUD_0000132301-mRNA-1"/>
    <property type="gene ID" value="SCUD_0000132301"/>
</dbReference>
<proteinExistence type="predicted"/>
<gene>
    <name evidence="1" type="ORF">SCUD_LOCUS1324</name>
</gene>
<keyword evidence="2" id="KW-1185">Reference proteome</keyword>
<evidence type="ECO:0000313" key="1">
    <source>
        <dbReference type="EMBL" id="VDO66964.1"/>
    </source>
</evidence>
<dbReference type="EMBL" id="UZAK01001046">
    <property type="protein sequence ID" value="VDO66964.1"/>
    <property type="molecule type" value="Genomic_DNA"/>
</dbReference>
<reference evidence="3" key="1">
    <citation type="submission" date="2016-06" db="UniProtKB">
        <authorList>
            <consortium name="WormBaseParasite"/>
        </authorList>
    </citation>
    <scope>IDENTIFICATION</scope>
</reference>
<dbReference type="Proteomes" id="UP000279833">
    <property type="component" value="Unassembled WGS sequence"/>
</dbReference>
<evidence type="ECO:0000313" key="3">
    <source>
        <dbReference type="WBParaSite" id="SCUD_0000132301-mRNA-1"/>
    </source>
</evidence>
<dbReference type="AlphaFoldDB" id="A0A183JF59"/>
<accession>A0A183JF59</accession>